<accession>A0A1G8H5A5</accession>
<dbReference type="Gene3D" id="1.10.443.10">
    <property type="entry name" value="Intergrase catalytic core"/>
    <property type="match status" value="1"/>
</dbReference>
<dbReference type="Proteomes" id="UP000199706">
    <property type="component" value="Unassembled WGS sequence"/>
</dbReference>
<protein>
    <submittedName>
        <fullName evidence="4">Phage integrase family protein</fullName>
    </submittedName>
</protein>
<proteinExistence type="predicted"/>
<dbReference type="InterPro" id="IPR013762">
    <property type="entry name" value="Integrase-like_cat_sf"/>
</dbReference>
<dbReference type="PANTHER" id="PTHR30349:SF94">
    <property type="entry name" value="INTEGRASE_RECOMBINASE HI_1414-RELATED"/>
    <property type="match status" value="1"/>
</dbReference>
<keyword evidence="2" id="KW-0233">DNA recombination</keyword>
<dbReference type="InterPro" id="IPR002104">
    <property type="entry name" value="Integrase_catalytic"/>
</dbReference>
<dbReference type="RefSeq" id="WP_090689654.1">
    <property type="nucleotide sequence ID" value="NZ_FNCJ01000016.1"/>
</dbReference>
<keyword evidence="1" id="KW-0229">DNA integration</keyword>
<dbReference type="OrthoDB" id="662444at2"/>
<dbReference type="Pfam" id="PF00589">
    <property type="entry name" value="Phage_integrase"/>
    <property type="match status" value="1"/>
</dbReference>
<dbReference type="GO" id="GO:0015074">
    <property type="term" value="P:DNA integration"/>
    <property type="evidence" value="ECO:0007669"/>
    <property type="project" value="UniProtKB-KW"/>
</dbReference>
<sequence length="343" mass="38724">MASITPHKDGYRVQVKVGKERDSLTFRTMREAKTWGATREAELRAAAGKPESEKHTVGAMLTRYSEEISEKKEGARHEQLRIKAFIRDFPNISGLLLGQLTTPVLGKWRDARLAGFEAPDGRKVVKVAPASVQRDVNWLRNACSVARLEWHWMQHNPFEGFRHPGEGAPRDRRVDPWREVRPIVRALGYVSGKAPETKSQEVALAWLVALRSAMRAGEILTLGDDTLNLADRTATVKHKMQYQTKKPRVIPLTRHAVRLLKPVAGKGRCFTVGSDSLATLFRKARDRVMVEGLHFHDSRAEALTRLARKVDVMTLAKISGHKDLKMLLDVYYRESAKDIAARL</sequence>
<dbReference type="PANTHER" id="PTHR30349">
    <property type="entry name" value="PHAGE INTEGRASE-RELATED"/>
    <property type="match status" value="1"/>
</dbReference>
<evidence type="ECO:0000256" key="1">
    <source>
        <dbReference type="ARBA" id="ARBA00022908"/>
    </source>
</evidence>
<dbReference type="EMBL" id="FNCJ01000016">
    <property type="protein sequence ID" value="SDI01795.1"/>
    <property type="molecule type" value="Genomic_DNA"/>
</dbReference>
<evidence type="ECO:0000259" key="3">
    <source>
        <dbReference type="PROSITE" id="PS51898"/>
    </source>
</evidence>
<dbReference type="AlphaFoldDB" id="A0A1G8H5A5"/>
<reference evidence="4 5" key="1">
    <citation type="submission" date="2016-10" db="EMBL/GenBank/DDBJ databases">
        <authorList>
            <person name="de Groot N.N."/>
        </authorList>
    </citation>
    <scope>NUCLEOTIDE SEQUENCE [LARGE SCALE GENOMIC DNA]</scope>
    <source>
        <strain evidence="4 5">LMG 2247</strain>
    </source>
</reference>
<evidence type="ECO:0000256" key="2">
    <source>
        <dbReference type="ARBA" id="ARBA00023172"/>
    </source>
</evidence>
<dbReference type="GO" id="GO:0006310">
    <property type="term" value="P:DNA recombination"/>
    <property type="evidence" value="ECO:0007669"/>
    <property type="project" value="UniProtKB-KW"/>
</dbReference>
<evidence type="ECO:0000313" key="5">
    <source>
        <dbReference type="Proteomes" id="UP000199706"/>
    </source>
</evidence>
<dbReference type="InterPro" id="IPR050090">
    <property type="entry name" value="Tyrosine_recombinase_XerCD"/>
</dbReference>
<organism evidence="4 5">
    <name type="scientific">Paraburkholderia phenazinium</name>
    <dbReference type="NCBI Taxonomy" id="60549"/>
    <lineage>
        <taxon>Bacteria</taxon>
        <taxon>Pseudomonadati</taxon>
        <taxon>Pseudomonadota</taxon>
        <taxon>Betaproteobacteria</taxon>
        <taxon>Burkholderiales</taxon>
        <taxon>Burkholderiaceae</taxon>
        <taxon>Paraburkholderia</taxon>
    </lineage>
</organism>
<name>A0A1G8H5A5_9BURK</name>
<dbReference type="PROSITE" id="PS51898">
    <property type="entry name" value="TYR_RECOMBINASE"/>
    <property type="match status" value="1"/>
</dbReference>
<dbReference type="InterPro" id="IPR011010">
    <property type="entry name" value="DNA_brk_join_enz"/>
</dbReference>
<evidence type="ECO:0000313" key="4">
    <source>
        <dbReference type="EMBL" id="SDI01795.1"/>
    </source>
</evidence>
<feature type="domain" description="Tyr recombinase" evidence="3">
    <location>
        <begin position="169"/>
        <end position="343"/>
    </location>
</feature>
<dbReference type="SUPFAM" id="SSF56349">
    <property type="entry name" value="DNA breaking-rejoining enzymes"/>
    <property type="match status" value="1"/>
</dbReference>
<dbReference type="GO" id="GO:0003677">
    <property type="term" value="F:DNA binding"/>
    <property type="evidence" value="ECO:0007669"/>
    <property type="project" value="InterPro"/>
</dbReference>
<gene>
    <name evidence="4" type="ORF">SAMN05216466_11611</name>
</gene>